<dbReference type="Proteomes" id="UP000178367">
    <property type="component" value="Unassembled WGS sequence"/>
</dbReference>
<dbReference type="Gene3D" id="3.40.50.150">
    <property type="entry name" value="Vaccinia Virus protein VP39"/>
    <property type="match status" value="1"/>
</dbReference>
<dbReference type="CDD" id="cd02440">
    <property type="entry name" value="AdoMet_MTases"/>
    <property type="match status" value="1"/>
</dbReference>
<sequence length="274" mass="31942">MKMHKYTIRNAHDLRKIAHRSGRLGFERKPALLEKNRRLGLFDMQTAMRIYLIRKIVKFLYRKTGKFLKILECGSAGDVSCALALPGARVYGLDIDYKIFANEVNCIPVGVWKITKAKRQVAYYGQTNETHLDFVKKILPNYGRIIGDYEKLPFPDESLDVGLTQGTPDLLSDSIFELFRVIRSGGYIINIIHEQIYPDQKPFLSFYDTGNYQHGSCWDEYGALNPQKYGLRLKKIDIPSEFKELERLKSWYSNYDFHEQRKVNSGFIFEVFQK</sequence>
<dbReference type="EMBL" id="MFGB01000022">
    <property type="protein sequence ID" value="OGF25288.1"/>
    <property type="molecule type" value="Genomic_DNA"/>
</dbReference>
<evidence type="ECO:0000313" key="1">
    <source>
        <dbReference type="EMBL" id="OGF25288.1"/>
    </source>
</evidence>
<dbReference type="AlphaFoldDB" id="A0A1F5SEZ6"/>
<organism evidence="1 2">
    <name type="scientific">Candidatus Falkowbacteria bacterium RIFOXYA2_FULL_47_19</name>
    <dbReference type="NCBI Taxonomy" id="1797994"/>
    <lineage>
        <taxon>Bacteria</taxon>
        <taxon>Candidatus Falkowiibacteriota</taxon>
    </lineage>
</organism>
<protein>
    <submittedName>
        <fullName evidence="1">Uncharacterized protein</fullName>
    </submittedName>
</protein>
<comment type="caution">
    <text evidence="1">The sequence shown here is derived from an EMBL/GenBank/DDBJ whole genome shotgun (WGS) entry which is preliminary data.</text>
</comment>
<name>A0A1F5SEZ6_9BACT</name>
<reference evidence="1 2" key="1">
    <citation type="journal article" date="2016" name="Nat. Commun.">
        <title>Thousands of microbial genomes shed light on interconnected biogeochemical processes in an aquifer system.</title>
        <authorList>
            <person name="Anantharaman K."/>
            <person name="Brown C.T."/>
            <person name="Hug L.A."/>
            <person name="Sharon I."/>
            <person name="Castelle C.J."/>
            <person name="Probst A.J."/>
            <person name="Thomas B.C."/>
            <person name="Singh A."/>
            <person name="Wilkins M.J."/>
            <person name="Karaoz U."/>
            <person name="Brodie E.L."/>
            <person name="Williams K.H."/>
            <person name="Hubbard S.S."/>
            <person name="Banfield J.F."/>
        </authorList>
    </citation>
    <scope>NUCLEOTIDE SEQUENCE [LARGE SCALE GENOMIC DNA]</scope>
</reference>
<accession>A0A1F5SEZ6</accession>
<evidence type="ECO:0000313" key="2">
    <source>
        <dbReference type="Proteomes" id="UP000178367"/>
    </source>
</evidence>
<dbReference type="SUPFAM" id="SSF53335">
    <property type="entry name" value="S-adenosyl-L-methionine-dependent methyltransferases"/>
    <property type="match status" value="1"/>
</dbReference>
<proteinExistence type="predicted"/>
<gene>
    <name evidence="1" type="ORF">A2227_07880</name>
</gene>
<dbReference type="InterPro" id="IPR029063">
    <property type="entry name" value="SAM-dependent_MTases_sf"/>
</dbReference>